<dbReference type="RefSeq" id="WP_077865394.1">
    <property type="nucleotide sequence ID" value="NZ_LZYZ01000004.1"/>
</dbReference>
<dbReference type="AlphaFoldDB" id="A0A1S8N588"/>
<dbReference type="EMBL" id="LZYZ01000004">
    <property type="protein sequence ID" value="OOM11686.1"/>
    <property type="molecule type" value="Genomic_DNA"/>
</dbReference>
<reference evidence="1 2" key="1">
    <citation type="submission" date="2016-05" db="EMBL/GenBank/DDBJ databases">
        <title>Microbial solvent formation.</title>
        <authorList>
            <person name="Poehlein A."/>
            <person name="Montoya Solano J.D."/>
            <person name="Flitsch S."/>
            <person name="Krabben P."/>
            <person name="Duerre P."/>
            <person name="Daniel R."/>
        </authorList>
    </citation>
    <scope>NUCLEOTIDE SEQUENCE [LARGE SCALE GENOMIC DNA]</scope>
    <source>
        <strain evidence="1 2">L1-8</strain>
    </source>
</reference>
<name>A0A1S8N588_CLOSA</name>
<gene>
    <name evidence="1" type="ORF">CLOSAC_21130</name>
</gene>
<organism evidence="1 2">
    <name type="scientific">Clostridium saccharobutylicum</name>
    <dbReference type="NCBI Taxonomy" id="169679"/>
    <lineage>
        <taxon>Bacteria</taxon>
        <taxon>Bacillati</taxon>
        <taxon>Bacillota</taxon>
        <taxon>Clostridia</taxon>
        <taxon>Eubacteriales</taxon>
        <taxon>Clostridiaceae</taxon>
        <taxon>Clostridium</taxon>
    </lineage>
</organism>
<comment type="caution">
    <text evidence="1">The sequence shown here is derived from an EMBL/GenBank/DDBJ whole genome shotgun (WGS) entry which is preliminary data.</text>
</comment>
<evidence type="ECO:0000313" key="1">
    <source>
        <dbReference type="EMBL" id="OOM11686.1"/>
    </source>
</evidence>
<accession>A0A1S8N588</accession>
<proteinExistence type="predicted"/>
<protein>
    <submittedName>
        <fullName evidence="1">Uncharacterized protein</fullName>
    </submittedName>
</protein>
<evidence type="ECO:0000313" key="2">
    <source>
        <dbReference type="Proteomes" id="UP000191154"/>
    </source>
</evidence>
<dbReference type="Proteomes" id="UP000191154">
    <property type="component" value="Unassembled WGS sequence"/>
</dbReference>
<sequence length="274" mass="29779">MDFSIGNLVSSVVGAVVKVANAIGSVFSNPAEAVNGAIADIANITADGKIDEDEEEELLEDILKLYVGASILNIKNEMSNIDDILNNTITNFNNTITVLNKSAVLITSAEAAKYLSLKDKLSNLWNDFFMPADLPGELNATKMLDNPVMKGIGDVGGKLGLVGTVLNPVVEYNNSLKPYKDDIDAAYEIDPQNAWKYNCEMHVAAGADAASFGYARGVINTAPSLYELGYGETKFTQGWINNVNYWVNSRNLINEMDNAFKDPVKGPIIKQFLR</sequence>